<sequence>MSLSALPKPTLPKHSTMAFNKALWVTMDSVEKDLGVLVDNKLSMSQQCTLVAKKANGILGYIKKSVASRSREVLLPLYSALVRPHLEFCVQFWAPQFKTDGELLERL</sequence>
<reference evidence="1 2" key="1">
    <citation type="submission" date="2024-06" db="EMBL/GenBank/DDBJ databases">
        <title>The draft genome of Grus japonensis, version 3.</title>
        <authorList>
            <person name="Nabeshima K."/>
            <person name="Suzuki S."/>
            <person name="Onuma M."/>
        </authorList>
    </citation>
    <scope>NUCLEOTIDE SEQUENCE [LARGE SCALE GENOMIC DNA]</scope>
    <source>
        <strain evidence="1 2">451A</strain>
    </source>
</reference>
<dbReference type="PRINTS" id="PR01345">
    <property type="entry name" value="CERVTRCPTASE"/>
</dbReference>
<dbReference type="Proteomes" id="UP001623348">
    <property type="component" value="Unassembled WGS sequence"/>
</dbReference>
<accession>A0ABC9XW79</accession>
<dbReference type="EMBL" id="BAAFJT010000032">
    <property type="protein sequence ID" value="GAB0201651.1"/>
    <property type="molecule type" value="Genomic_DNA"/>
</dbReference>
<dbReference type="AlphaFoldDB" id="A0ABC9XW79"/>
<name>A0ABC9XW79_GRUJA</name>
<protein>
    <submittedName>
        <fullName evidence="1">Mitochondrial enolase superfamily member 1</fullName>
    </submittedName>
</protein>
<dbReference type="PANTHER" id="PTHR33332">
    <property type="entry name" value="REVERSE TRANSCRIPTASE DOMAIN-CONTAINING PROTEIN"/>
    <property type="match status" value="1"/>
</dbReference>
<comment type="caution">
    <text evidence="1">The sequence shown here is derived from an EMBL/GenBank/DDBJ whole genome shotgun (WGS) entry which is preliminary data.</text>
</comment>
<gene>
    <name evidence="1" type="ORF">GRJ2_002630700</name>
</gene>
<keyword evidence="2" id="KW-1185">Reference proteome</keyword>
<proteinExistence type="predicted"/>
<evidence type="ECO:0000313" key="2">
    <source>
        <dbReference type="Proteomes" id="UP001623348"/>
    </source>
</evidence>
<evidence type="ECO:0000313" key="1">
    <source>
        <dbReference type="EMBL" id="GAB0201651.1"/>
    </source>
</evidence>
<organism evidence="1 2">
    <name type="scientific">Grus japonensis</name>
    <name type="common">Japanese crane</name>
    <name type="synonym">Red-crowned crane</name>
    <dbReference type="NCBI Taxonomy" id="30415"/>
    <lineage>
        <taxon>Eukaryota</taxon>
        <taxon>Metazoa</taxon>
        <taxon>Chordata</taxon>
        <taxon>Craniata</taxon>
        <taxon>Vertebrata</taxon>
        <taxon>Euteleostomi</taxon>
        <taxon>Archelosauria</taxon>
        <taxon>Archosauria</taxon>
        <taxon>Dinosauria</taxon>
        <taxon>Saurischia</taxon>
        <taxon>Theropoda</taxon>
        <taxon>Coelurosauria</taxon>
        <taxon>Aves</taxon>
        <taxon>Neognathae</taxon>
        <taxon>Neoaves</taxon>
        <taxon>Gruiformes</taxon>
        <taxon>Gruidae</taxon>
        <taxon>Grus</taxon>
    </lineage>
</organism>